<dbReference type="GeneID" id="93522557"/>
<dbReference type="Gene3D" id="3.30.70.20">
    <property type="match status" value="1"/>
</dbReference>
<dbReference type="SUPFAM" id="SSF54862">
    <property type="entry name" value="4Fe-4S ferredoxins"/>
    <property type="match status" value="1"/>
</dbReference>
<dbReference type="AlphaFoldDB" id="A0A412QMY1"/>
<accession>A0A412QMY1</accession>
<gene>
    <name evidence="5" type="ORF">HHO38_13715</name>
</gene>
<dbReference type="PROSITE" id="PS51379">
    <property type="entry name" value="4FE4S_FER_2"/>
    <property type="match status" value="2"/>
</dbReference>
<dbReference type="PANTHER" id="PTHR43687">
    <property type="entry name" value="ADENYLYLSULFATE REDUCTASE, BETA SUBUNIT"/>
    <property type="match status" value="1"/>
</dbReference>
<dbReference type="PANTHER" id="PTHR43687:SF1">
    <property type="entry name" value="FERREDOXIN III"/>
    <property type="match status" value="1"/>
</dbReference>
<dbReference type="RefSeq" id="WP_036615196.1">
    <property type="nucleotide sequence ID" value="NZ_CP042285.1"/>
</dbReference>
<reference evidence="5 6" key="1">
    <citation type="submission" date="2020-04" db="EMBL/GenBank/DDBJ databases">
        <title>Complete Genomes and Methylome analysis of CBBP consortium that reverse antibiotic-induced susceptibility to vancomycin-resistant Enterococcus faecium infection.</title>
        <authorList>
            <person name="Fomenkov A."/>
            <person name="Zhang Z."/>
            <person name="Pamer E."/>
            <person name="Roberts R.J."/>
        </authorList>
    </citation>
    <scope>NUCLEOTIDE SEQUENCE [LARGE SCALE GENOMIC DNA]</scope>
    <source>
        <strain evidence="6">CBBP</strain>
    </source>
</reference>
<sequence>MEMLYNNRVTICTCASRSFIDKEKVVKVAAFLRQEGYDVVVEPDLCEKVRERTSDLPDVASSTIIACYPRAIRSLFASVGMETSRVLDIRNEGMEAILDSFGFAYEVSPVEMEEEEVIRQSVSSFPVKIGVDAWYPTLDKERCTDCGKCHDFCLFGVYTIEDGVVTVKQPQNCKNNCPACARMCPNKAIIFPKYEKSPINGGLKDEELAVSIDAKTVYADTLRARLAQRRAGVSFLKKDNQ</sequence>
<evidence type="ECO:0000256" key="1">
    <source>
        <dbReference type="ARBA" id="ARBA00022485"/>
    </source>
</evidence>
<evidence type="ECO:0000313" key="5">
    <source>
        <dbReference type="EMBL" id="QJE29301.1"/>
    </source>
</evidence>
<dbReference type="GO" id="GO:0046872">
    <property type="term" value="F:metal ion binding"/>
    <property type="evidence" value="ECO:0007669"/>
    <property type="project" value="UniProtKB-KW"/>
</dbReference>
<proteinExistence type="predicted"/>
<keyword evidence="1" id="KW-0004">4Fe-4S</keyword>
<organism evidence="5 6">
    <name type="scientific">Parabacteroides distasonis</name>
    <dbReference type="NCBI Taxonomy" id="823"/>
    <lineage>
        <taxon>Bacteria</taxon>
        <taxon>Pseudomonadati</taxon>
        <taxon>Bacteroidota</taxon>
        <taxon>Bacteroidia</taxon>
        <taxon>Bacteroidales</taxon>
        <taxon>Tannerellaceae</taxon>
        <taxon>Parabacteroides</taxon>
    </lineage>
</organism>
<dbReference type="InterPro" id="IPR050572">
    <property type="entry name" value="Fe-S_Ferredoxin"/>
</dbReference>
<keyword evidence="2" id="KW-0479">Metal-binding</keyword>
<dbReference type="EMBL" id="CP051672">
    <property type="protein sequence ID" value="QJE29301.1"/>
    <property type="molecule type" value="Genomic_DNA"/>
</dbReference>
<evidence type="ECO:0000256" key="3">
    <source>
        <dbReference type="ARBA" id="ARBA00023004"/>
    </source>
</evidence>
<keyword evidence="3" id="KW-0408">Iron</keyword>
<dbReference type="InterPro" id="IPR017896">
    <property type="entry name" value="4Fe4S_Fe-S-bd"/>
</dbReference>
<evidence type="ECO:0000256" key="4">
    <source>
        <dbReference type="ARBA" id="ARBA00023014"/>
    </source>
</evidence>
<keyword evidence="4" id="KW-0411">Iron-sulfur</keyword>
<dbReference type="Proteomes" id="UP000501982">
    <property type="component" value="Chromosome"/>
</dbReference>
<evidence type="ECO:0000313" key="6">
    <source>
        <dbReference type="Proteomes" id="UP000501982"/>
    </source>
</evidence>
<dbReference type="GO" id="GO:0051539">
    <property type="term" value="F:4 iron, 4 sulfur cluster binding"/>
    <property type="evidence" value="ECO:0007669"/>
    <property type="project" value="UniProtKB-KW"/>
</dbReference>
<protein>
    <submittedName>
        <fullName evidence="5">Ferredoxin family protein</fullName>
    </submittedName>
</protein>
<evidence type="ECO:0000256" key="2">
    <source>
        <dbReference type="ARBA" id="ARBA00022723"/>
    </source>
</evidence>
<name>A0A412QMY1_PARDI</name>